<dbReference type="PANTHER" id="PTHR30602">
    <property type="entry name" value="AMINO-ACID ACETYLTRANSFERASE"/>
    <property type="match status" value="1"/>
</dbReference>
<evidence type="ECO:0000313" key="8">
    <source>
        <dbReference type="EMBL" id="ROR35018.1"/>
    </source>
</evidence>
<dbReference type="SUPFAM" id="SSF53633">
    <property type="entry name" value="Carbamate kinase-like"/>
    <property type="match status" value="1"/>
</dbReference>
<keyword evidence="4 6" id="KW-0012">Acyltransferase</keyword>
<dbReference type="EC" id="2.3.1.1" evidence="6"/>
<keyword evidence="9" id="KW-1185">Reference proteome</keyword>
<dbReference type="SUPFAM" id="SSF55729">
    <property type="entry name" value="Acyl-CoA N-acyltransferases (Nat)"/>
    <property type="match status" value="1"/>
</dbReference>
<dbReference type="InterPro" id="IPR016181">
    <property type="entry name" value="Acyl_CoA_acyltransferase"/>
</dbReference>
<dbReference type="PANTHER" id="PTHR30602:SF12">
    <property type="entry name" value="AMINO-ACID ACETYLTRANSFERASE NAGS1, CHLOROPLASTIC-RELATED"/>
    <property type="match status" value="1"/>
</dbReference>
<sequence>MNRTPPSPQERAAYVEWFRDASPYLRAFRDRTVVVLADGESLAEPGTGLAADLALLAGLGVRLVVVPEAAARLAGLGLPEGDGHPVVDAQALRGVCEAVGGLALAVQAALSLGGAAGAAPPPRVVCGNFVRARPVGVRSGIDHGHAGEVRQVDTAALRRQLDGGAVVLVPPVGASLSGEPFLLDATQLAGTVAAGLGADKLMLLGEGVAATPDGDRVDVLTPAEAAELARATTTPPALARRLAAAARACRGGVRRAHLLDAGLDGAVLLELFTRDGVGTMVTDETYEELRPARLEDVPGLLALIAPLEAEGVLVRRSRERLETEIDRFTVLERDGAVIGCAALYAWPTERAGELACLAVHPDYRSGGRGAALLHRIERQARRQGLDRLFVLTTRASHWFIERGFRPARLAELPVARQALYNWQRNSRVYVKTL</sequence>
<comment type="miscellaneous">
    <text evidence="6">In bacteria which possess the bifunctional enzyme ornithine acetyltransferase/N-acetylglutamate synthase (ArgJ), ArgA fulfills an anaplerotic role.</text>
</comment>
<dbReference type="InterPro" id="IPR001048">
    <property type="entry name" value="Asp/Glu/Uridylate_kinase"/>
</dbReference>
<accession>A0A3N1Y942</accession>
<dbReference type="InterPro" id="IPR000182">
    <property type="entry name" value="GNAT_dom"/>
</dbReference>
<dbReference type="NCBIfam" id="TIGR01890">
    <property type="entry name" value="N-Ac-Glu-synth"/>
    <property type="match status" value="1"/>
</dbReference>
<comment type="caution">
    <text evidence="8">The sequence shown here is derived from an EMBL/GenBank/DDBJ whole genome shotgun (WGS) entry which is preliminary data.</text>
</comment>
<dbReference type="InterPro" id="IPR010167">
    <property type="entry name" value="NH2A_AcTrfase"/>
</dbReference>
<evidence type="ECO:0000256" key="6">
    <source>
        <dbReference type="HAMAP-Rule" id="MF_01105"/>
    </source>
</evidence>
<dbReference type="PROSITE" id="PS51186">
    <property type="entry name" value="GNAT"/>
    <property type="match status" value="1"/>
</dbReference>
<gene>
    <name evidence="6" type="primary">argA</name>
    <name evidence="8" type="ORF">EDC57_0935</name>
</gene>
<keyword evidence="3 6" id="KW-0808">Transferase</keyword>
<dbReference type="InterPro" id="IPR036393">
    <property type="entry name" value="AceGlu_kinase-like_sf"/>
</dbReference>
<evidence type="ECO:0000256" key="4">
    <source>
        <dbReference type="ARBA" id="ARBA00023315"/>
    </source>
</evidence>
<comment type="similarity">
    <text evidence="2 6">Belongs to the acetyltransferase family. ArgA subfamily.</text>
</comment>
<dbReference type="HAMAP" id="MF_01105">
    <property type="entry name" value="N_acetyl_glu_synth"/>
    <property type="match status" value="1"/>
</dbReference>
<evidence type="ECO:0000256" key="1">
    <source>
        <dbReference type="ARBA" id="ARBA00004925"/>
    </source>
</evidence>
<evidence type="ECO:0000313" key="9">
    <source>
        <dbReference type="Proteomes" id="UP000276634"/>
    </source>
</evidence>
<dbReference type="Gene3D" id="3.40.1160.10">
    <property type="entry name" value="Acetylglutamate kinase-like"/>
    <property type="match status" value="1"/>
</dbReference>
<dbReference type="AlphaFoldDB" id="A0A3N1Y942"/>
<evidence type="ECO:0000256" key="5">
    <source>
        <dbReference type="ARBA" id="ARBA00048372"/>
    </source>
</evidence>
<comment type="subcellular location">
    <subcellularLocation>
        <location evidence="6">Cytoplasm</location>
    </subcellularLocation>
</comment>
<evidence type="ECO:0000256" key="3">
    <source>
        <dbReference type="ARBA" id="ARBA00022679"/>
    </source>
</evidence>
<comment type="catalytic activity">
    <reaction evidence="5 6">
        <text>L-glutamate + acetyl-CoA = N-acetyl-L-glutamate + CoA + H(+)</text>
        <dbReference type="Rhea" id="RHEA:24292"/>
        <dbReference type="ChEBI" id="CHEBI:15378"/>
        <dbReference type="ChEBI" id="CHEBI:29985"/>
        <dbReference type="ChEBI" id="CHEBI:44337"/>
        <dbReference type="ChEBI" id="CHEBI:57287"/>
        <dbReference type="ChEBI" id="CHEBI:57288"/>
        <dbReference type="EC" id="2.3.1.1"/>
    </reaction>
</comment>
<dbReference type="OrthoDB" id="9802238at2"/>
<dbReference type="Gene3D" id="3.40.630.30">
    <property type="match status" value="1"/>
</dbReference>
<keyword evidence="6" id="KW-0055">Arginine biosynthesis</keyword>
<dbReference type="UniPathway" id="UPA00068">
    <property type="reaction ID" value="UER00106"/>
</dbReference>
<proteinExistence type="inferred from homology"/>
<comment type="pathway">
    <text evidence="1 6">Amino-acid biosynthesis; L-arginine biosynthesis; N(2)-acetyl-L-ornithine from L-glutamate: step 1/4.</text>
</comment>
<dbReference type="CDD" id="cd04301">
    <property type="entry name" value="NAT_SF"/>
    <property type="match status" value="1"/>
</dbReference>
<dbReference type="NCBIfam" id="NF003641">
    <property type="entry name" value="PRK05279.1"/>
    <property type="match status" value="1"/>
</dbReference>
<keyword evidence="6" id="KW-0028">Amino-acid biosynthesis</keyword>
<dbReference type="GO" id="GO:0005737">
    <property type="term" value="C:cytoplasm"/>
    <property type="evidence" value="ECO:0007669"/>
    <property type="project" value="UniProtKB-SubCell"/>
</dbReference>
<dbReference type="PIRSF" id="PIRSF000423">
    <property type="entry name" value="ArgA"/>
    <property type="match status" value="1"/>
</dbReference>
<dbReference type="GO" id="GO:0006526">
    <property type="term" value="P:L-arginine biosynthetic process"/>
    <property type="evidence" value="ECO:0007669"/>
    <property type="project" value="UniProtKB-UniRule"/>
</dbReference>
<dbReference type="RefSeq" id="WP_123400670.1">
    <property type="nucleotide sequence ID" value="NZ_RJVI01000001.1"/>
</dbReference>
<name>A0A3N1Y942_9GAMM</name>
<dbReference type="Pfam" id="PF00583">
    <property type="entry name" value="Acetyltransf_1"/>
    <property type="match status" value="1"/>
</dbReference>
<protein>
    <recommendedName>
        <fullName evidence="6">Amino-acid acetyltransferase</fullName>
        <ecNumber evidence="6">2.3.1.1</ecNumber>
    </recommendedName>
    <alternativeName>
        <fullName evidence="6">N-acetylglutamate synthase</fullName>
        <shortName evidence="6">AGS</shortName>
        <shortName evidence="6">NAGS</shortName>
    </alternativeName>
</protein>
<dbReference type="EMBL" id="RJVI01000001">
    <property type="protein sequence ID" value="ROR35018.1"/>
    <property type="molecule type" value="Genomic_DNA"/>
</dbReference>
<evidence type="ECO:0000256" key="2">
    <source>
        <dbReference type="ARBA" id="ARBA00009145"/>
    </source>
</evidence>
<evidence type="ECO:0000259" key="7">
    <source>
        <dbReference type="PROSITE" id="PS51186"/>
    </source>
</evidence>
<reference evidence="8 9" key="1">
    <citation type="submission" date="2018-11" db="EMBL/GenBank/DDBJ databases">
        <title>Genomic Encyclopedia of Type Strains, Phase IV (KMG-IV): sequencing the most valuable type-strain genomes for metagenomic binning, comparative biology and taxonomic classification.</title>
        <authorList>
            <person name="Goeker M."/>
        </authorList>
    </citation>
    <scope>NUCLEOTIDE SEQUENCE [LARGE SCALE GENOMIC DNA]</scope>
    <source>
        <strain evidence="8 9">DSM 100275</strain>
    </source>
</reference>
<dbReference type="Pfam" id="PF00696">
    <property type="entry name" value="AA_kinase"/>
    <property type="match status" value="1"/>
</dbReference>
<dbReference type="GO" id="GO:0004042">
    <property type="term" value="F:L-glutamate N-acetyltransferase activity"/>
    <property type="evidence" value="ECO:0007669"/>
    <property type="project" value="UniProtKB-UniRule"/>
</dbReference>
<feature type="domain" description="N-acetyltransferase" evidence="7">
    <location>
        <begin position="287"/>
        <end position="433"/>
    </location>
</feature>
<keyword evidence="6" id="KW-0963">Cytoplasm</keyword>
<dbReference type="Proteomes" id="UP000276634">
    <property type="component" value="Unassembled WGS sequence"/>
</dbReference>
<organism evidence="8 9">
    <name type="scientific">Inmirania thermothiophila</name>
    <dbReference type="NCBI Taxonomy" id="1750597"/>
    <lineage>
        <taxon>Bacteria</taxon>
        <taxon>Pseudomonadati</taxon>
        <taxon>Pseudomonadota</taxon>
        <taxon>Gammaproteobacteria</taxon>
        <taxon>Chromatiales</taxon>
        <taxon>Ectothiorhodospiraceae</taxon>
        <taxon>Inmirania</taxon>
    </lineage>
</organism>